<evidence type="ECO:0000313" key="2">
    <source>
        <dbReference type="EMBL" id="QSZ68356.1"/>
    </source>
</evidence>
<dbReference type="InterPro" id="IPR019293">
    <property type="entry name" value="ThiN"/>
</dbReference>
<dbReference type="Pfam" id="PF10120">
    <property type="entry name" value="ThiN"/>
    <property type="match status" value="1"/>
</dbReference>
<dbReference type="PANTHER" id="PTHR40730">
    <property type="entry name" value="TRANSCRIPTIONAL REGULATOR PROTEIN-LIKE PROTEIN"/>
    <property type="match status" value="1"/>
</dbReference>
<dbReference type="InterPro" id="IPR036409">
    <property type="entry name" value="Aldolase_II/adducin_N_sf"/>
</dbReference>
<evidence type="ECO:0000259" key="1">
    <source>
        <dbReference type="Pfam" id="PF10120"/>
    </source>
</evidence>
<keyword evidence="2" id="KW-0808">Transferase</keyword>
<dbReference type="SUPFAM" id="SSF53639">
    <property type="entry name" value="AraD/HMP-PK domain-like"/>
    <property type="match status" value="1"/>
</dbReference>
<dbReference type="KEGG" id="maqe:RJ40_02525"/>
<dbReference type="EMBL" id="CP036172">
    <property type="protein sequence ID" value="QSZ68356.1"/>
    <property type="molecule type" value="Genomic_DNA"/>
</dbReference>
<accession>A0A8A3SAH9</accession>
<name>A0A8A3SAH9_9EURY</name>
<sequence>MTGDERDLALRRLAEAVELLKEEMDPDLIPEVGTNIAYALEKARSPEDVAAVEGRIVRLGDQVHPVGEIAFGTSDHMARIVLTAMRFDRRVRAAANIRFADFLIEELEEMMLDIRYFDRVQEPPGIKTMDWGVASCCKTGVPDIIYDRGAVGKEPMIRILGEDPMEVAHNILKLSRLIKDTKLRDRCEWE</sequence>
<dbReference type="PANTHER" id="PTHR40730:SF4">
    <property type="entry name" value="TRANSCRIPTIONAL REGULATOR"/>
    <property type="match status" value="1"/>
</dbReference>
<evidence type="ECO:0000313" key="3">
    <source>
        <dbReference type="Proteomes" id="UP001042704"/>
    </source>
</evidence>
<proteinExistence type="predicted"/>
<dbReference type="GO" id="GO:0016301">
    <property type="term" value="F:kinase activity"/>
    <property type="evidence" value="ECO:0007669"/>
    <property type="project" value="UniProtKB-KW"/>
</dbReference>
<dbReference type="Proteomes" id="UP001042704">
    <property type="component" value="Chromosome"/>
</dbReference>
<dbReference type="AlphaFoldDB" id="A0A8A3SAH9"/>
<keyword evidence="2" id="KW-0418">Kinase</keyword>
<dbReference type="Gene3D" id="3.40.225.10">
    <property type="entry name" value="Class II aldolase/adducin N-terminal domain"/>
    <property type="match status" value="1"/>
</dbReference>
<reference evidence="2" key="2">
    <citation type="submission" date="2019-02" db="EMBL/GenBank/DDBJ databases">
        <authorList>
            <person name="Chen S.-C."/>
            <person name="Chien H.-H."/>
            <person name="Lai M.-C."/>
        </authorList>
    </citation>
    <scope>NUCLEOTIDE SEQUENCE</scope>
    <source>
        <strain evidence="2">N2F9704</strain>
    </source>
</reference>
<keyword evidence="3" id="KW-1185">Reference proteome</keyword>
<gene>
    <name evidence="2" type="ORF">RJ40_02525</name>
</gene>
<organism evidence="2 3">
    <name type="scientific">Methanofollis aquaemaris</name>
    <dbReference type="NCBI Taxonomy" id="126734"/>
    <lineage>
        <taxon>Archaea</taxon>
        <taxon>Methanobacteriati</taxon>
        <taxon>Methanobacteriota</taxon>
        <taxon>Stenosarchaea group</taxon>
        <taxon>Methanomicrobia</taxon>
        <taxon>Methanomicrobiales</taxon>
        <taxon>Methanomicrobiaceae</taxon>
        <taxon>Methanofollis</taxon>
    </lineage>
</organism>
<protein>
    <submittedName>
        <fullName evidence="2">Phosphomethylpyrimidine kinase</fullName>
    </submittedName>
</protein>
<reference evidence="2" key="1">
    <citation type="journal article" date="2001" name="Int. J. Syst. Evol. Microbiol.">
        <title>Methanofollis aquaemaris sp. nov., a methanogen isolated from an aquaculture fish pond.</title>
        <authorList>
            <person name="Lai M.C."/>
            <person name="Chen S.C."/>
        </authorList>
    </citation>
    <scope>NUCLEOTIDE SEQUENCE</scope>
    <source>
        <strain evidence="2">N2F9704</strain>
    </source>
</reference>
<feature type="domain" description="Thiamine-phosphate synthase ThiN" evidence="1">
    <location>
        <begin position="13"/>
        <end position="172"/>
    </location>
</feature>